<protein>
    <submittedName>
        <fullName evidence="2">Uncharacterized protein</fullName>
    </submittedName>
</protein>
<evidence type="ECO:0000313" key="2">
    <source>
        <dbReference type="EMBL" id="RYP06044.1"/>
    </source>
</evidence>
<keyword evidence="3" id="KW-1185">Reference proteome</keyword>
<organism evidence="2 3">
    <name type="scientific">Monosporascus ibericus</name>
    <dbReference type="NCBI Taxonomy" id="155417"/>
    <lineage>
        <taxon>Eukaryota</taxon>
        <taxon>Fungi</taxon>
        <taxon>Dikarya</taxon>
        <taxon>Ascomycota</taxon>
        <taxon>Pezizomycotina</taxon>
        <taxon>Sordariomycetes</taxon>
        <taxon>Xylariomycetidae</taxon>
        <taxon>Xylariales</taxon>
        <taxon>Xylariales incertae sedis</taxon>
        <taxon>Monosporascus</taxon>
    </lineage>
</organism>
<gene>
    <name evidence="2" type="ORF">DL764_003407</name>
</gene>
<accession>A0A4Q4TJ85</accession>
<feature type="region of interest" description="Disordered" evidence="1">
    <location>
        <begin position="1"/>
        <end position="31"/>
    </location>
</feature>
<comment type="caution">
    <text evidence="2">The sequence shown here is derived from an EMBL/GenBank/DDBJ whole genome shotgun (WGS) entry which is preliminary data.</text>
</comment>
<dbReference type="AlphaFoldDB" id="A0A4Q4TJ85"/>
<sequence length="167" mass="18663">MDPPTISKTVDADNKKRRRDEDSETVDADNKKCKRDEDIKRIIDEVDEIRDIHSELSPRSDNTATKLLALGLLQIGDWAADIVNNVRSMEGTARGMYVANLGNKYKREGLGTYPEGQEEAEKSKDWSPFGTYSNGTWADLSAEFDAVQKWRADGEPSGLEPTTPVID</sequence>
<evidence type="ECO:0000313" key="3">
    <source>
        <dbReference type="Proteomes" id="UP000293360"/>
    </source>
</evidence>
<evidence type="ECO:0000256" key="1">
    <source>
        <dbReference type="SAM" id="MobiDB-lite"/>
    </source>
</evidence>
<dbReference type="OrthoDB" id="10511143at2759"/>
<dbReference type="Proteomes" id="UP000293360">
    <property type="component" value="Unassembled WGS sequence"/>
</dbReference>
<reference evidence="2 3" key="1">
    <citation type="submission" date="2018-06" db="EMBL/GenBank/DDBJ databases">
        <title>Complete Genomes of Monosporascus.</title>
        <authorList>
            <person name="Robinson A.J."/>
            <person name="Natvig D.O."/>
        </authorList>
    </citation>
    <scope>NUCLEOTIDE SEQUENCE [LARGE SCALE GENOMIC DNA]</scope>
    <source>
        <strain evidence="2 3">CBS 110550</strain>
    </source>
</reference>
<name>A0A4Q4TJ85_9PEZI</name>
<proteinExistence type="predicted"/>
<dbReference type="EMBL" id="QJNU01000144">
    <property type="protein sequence ID" value="RYP06044.1"/>
    <property type="molecule type" value="Genomic_DNA"/>
</dbReference>